<dbReference type="AlphaFoldDB" id="A0A5C4XUW8"/>
<dbReference type="RefSeq" id="WP_139675867.1">
    <property type="nucleotide sequence ID" value="NZ_VDMN01000001.1"/>
</dbReference>
<keyword evidence="2" id="KW-1185">Reference proteome</keyword>
<comment type="caution">
    <text evidence="1">The sequence shown here is derived from an EMBL/GenBank/DDBJ whole genome shotgun (WGS) entry which is preliminary data.</text>
</comment>
<dbReference type="OrthoDB" id="7906624at2"/>
<proteinExistence type="predicted"/>
<protein>
    <recommendedName>
        <fullName evidence="3">Helix-turn-helix domain-containing protein</fullName>
    </recommendedName>
</protein>
<organism evidence="1 2">
    <name type="scientific">Aliirhizobium smilacinae</name>
    <dbReference type="NCBI Taxonomy" id="1395944"/>
    <lineage>
        <taxon>Bacteria</taxon>
        <taxon>Pseudomonadati</taxon>
        <taxon>Pseudomonadota</taxon>
        <taxon>Alphaproteobacteria</taxon>
        <taxon>Hyphomicrobiales</taxon>
        <taxon>Rhizobiaceae</taxon>
        <taxon>Aliirhizobium</taxon>
    </lineage>
</organism>
<sequence>MSTCIPVPMLPAEIITIKEAAYRAHVAEKKIRQWVREDGIGRQSGPGSSIQVSAVALEMKVCGATAALELLRQNQRESEDVRFYIDRVGASL</sequence>
<name>A0A5C4XUW8_9HYPH</name>
<evidence type="ECO:0000313" key="1">
    <source>
        <dbReference type="EMBL" id="TNM66474.1"/>
    </source>
</evidence>
<dbReference type="EMBL" id="VDMN01000001">
    <property type="protein sequence ID" value="TNM66474.1"/>
    <property type="molecule type" value="Genomic_DNA"/>
</dbReference>
<accession>A0A5C4XUW8</accession>
<reference evidence="1 2" key="1">
    <citation type="submission" date="2019-06" db="EMBL/GenBank/DDBJ databases">
        <title>The draft genome of Rhizobium smilacinae PTYR-5.</title>
        <authorList>
            <person name="Liu L."/>
            <person name="Li L."/>
            <person name="Zhang X."/>
        </authorList>
    </citation>
    <scope>NUCLEOTIDE SEQUENCE [LARGE SCALE GENOMIC DNA]</scope>
    <source>
        <strain evidence="1 2">PTYR-5</strain>
    </source>
</reference>
<evidence type="ECO:0000313" key="2">
    <source>
        <dbReference type="Proteomes" id="UP000311605"/>
    </source>
</evidence>
<dbReference type="Proteomes" id="UP000311605">
    <property type="component" value="Unassembled WGS sequence"/>
</dbReference>
<gene>
    <name evidence="1" type="ORF">FHP24_09830</name>
</gene>
<evidence type="ECO:0008006" key="3">
    <source>
        <dbReference type="Google" id="ProtNLM"/>
    </source>
</evidence>